<evidence type="ECO:0000313" key="6">
    <source>
        <dbReference type="Proteomes" id="UP001165633"/>
    </source>
</evidence>
<feature type="compositionally biased region" description="Polar residues" evidence="2">
    <location>
        <begin position="98"/>
        <end position="108"/>
    </location>
</feature>
<keyword evidence="6" id="KW-1185">Reference proteome</keyword>
<gene>
    <name evidence="5" type="ORF">NQF87_00790</name>
</gene>
<feature type="chain" id="PRO_5047451561" description="Organic solvent tolerance-like N-terminal domain-containing protein" evidence="3">
    <location>
        <begin position="35"/>
        <end position="310"/>
    </location>
</feature>
<evidence type="ECO:0000259" key="4">
    <source>
        <dbReference type="Pfam" id="PF03968"/>
    </source>
</evidence>
<evidence type="ECO:0000313" key="5">
    <source>
        <dbReference type="EMBL" id="MCX5615522.1"/>
    </source>
</evidence>
<dbReference type="Pfam" id="PF03968">
    <property type="entry name" value="LptD_N"/>
    <property type="match status" value="2"/>
</dbReference>
<evidence type="ECO:0000256" key="1">
    <source>
        <dbReference type="ARBA" id="ARBA00022729"/>
    </source>
</evidence>
<keyword evidence="1 3" id="KW-0732">Signal</keyword>
<feature type="domain" description="Organic solvent tolerance-like N-terminal" evidence="4">
    <location>
        <begin position="231"/>
        <end position="287"/>
    </location>
</feature>
<protein>
    <recommendedName>
        <fullName evidence="4">Organic solvent tolerance-like N-terminal domain-containing protein</fullName>
    </recommendedName>
</protein>
<dbReference type="PANTHER" id="PTHR36504">
    <property type="entry name" value="LIPOPOLYSACCHARIDE EXPORT SYSTEM PROTEIN LPTA"/>
    <property type="match status" value="1"/>
</dbReference>
<dbReference type="Proteomes" id="UP001165633">
    <property type="component" value="Unassembled WGS sequence"/>
</dbReference>
<evidence type="ECO:0000256" key="2">
    <source>
        <dbReference type="SAM" id="MobiDB-lite"/>
    </source>
</evidence>
<dbReference type="InterPro" id="IPR005653">
    <property type="entry name" value="OstA-like_N"/>
</dbReference>
<feature type="region of interest" description="Disordered" evidence="2">
    <location>
        <begin position="88"/>
        <end position="111"/>
    </location>
</feature>
<dbReference type="Gene3D" id="2.60.450.10">
    <property type="entry name" value="Lipopolysaccharide (LPS) transport protein A like domain"/>
    <property type="match status" value="1"/>
</dbReference>
<dbReference type="RefSeq" id="WP_266126528.1">
    <property type="nucleotide sequence ID" value="NZ_JANIDV010000001.1"/>
</dbReference>
<feature type="domain" description="Organic solvent tolerance-like N-terminal" evidence="4">
    <location>
        <begin position="57"/>
        <end position="154"/>
    </location>
</feature>
<reference evidence="5" key="1">
    <citation type="submission" date="2022-07" db="EMBL/GenBank/DDBJ databases">
        <title>Bombella genomes.</title>
        <authorList>
            <person name="Harer L."/>
            <person name="Styblova S."/>
            <person name="Ehrmann M."/>
        </authorList>
    </citation>
    <scope>NUCLEOTIDE SEQUENCE</scope>
    <source>
        <strain evidence="5">TMW 2.2559</strain>
    </source>
</reference>
<dbReference type="InterPro" id="IPR052037">
    <property type="entry name" value="LPS_export_LptA"/>
</dbReference>
<sequence>MMRLPVSFRPHAVLAAGSLLLASTLMPSSDAVSADTATEDQSHGQVVHLFWKKEEIYDHNRQTVTLTGGARAQRGDMTVDADTLVGYLRPRQKPAGATDTTDSSSQNGGDDDMELYRVEAFGHVHIYNLEDQGWGDHGLYDVDKGVLLMTGKAMKFTTPRQLMTARDLVEYYPHTRVSIGWGDATVNTNDGKRITADIMQAVELSDAQKAANRARQTAGAQKSKSGNLDRSYGWGHVVIRTERQTATGDRGVYLAGPELARLIGHVHVTQGQNQNNGSQAIVNLKTGVSHMMSGSSNPVQGLIVPNETGK</sequence>
<proteinExistence type="predicted"/>
<dbReference type="EMBL" id="JANIDV010000001">
    <property type="protein sequence ID" value="MCX5615522.1"/>
    <property type="molecule type" value="Genomic_DNA"/>
</dbReference>
<name>A0ABT3W8X5_9PROT</name>
<evidence type="ECO:0000256" key="3">
    <source>
        <dbReference type="SAM" id="SignalP"/>
    </source>
</evidence>
<accession>A0ABT3W8X5</accession>
<feature type="signal peptide" evidence="3">
    <location>
        <begin position="1"/>
        <end position="34"/>
    </location>
</feature>
<comment type="caution">
    <text evidence="5">The sequence shown here is derived from an EMBL/GenBank/DDBJ whole genome shotgun (WGS) entry which is preliminary data.</text>
</comment>
<organism evidence="5 6">
    <name type="scientific">Bombella dulcis</name>
    <dbReference type="NCBI Taxonomy" id="2967339"/>
    <lineage>
        <taxon>Bacteria</taxon>
        <taxon>Pseudomonadati</taxon>
        <taxon>Pseudomonadota</taxon>
        <taxon>Alphaproteobacteria</taxon>
        <taxon>Acetobacterales</taxon>
        <taxon>Acetobacteraceae</taxon>
        <taxon>Bombella</taxon>
    </lineage>
</organism>
<dbReference type="PANTHER" id="PTHR36504:SF1">
    <property type="entry name" value="LIPOPOLYSACCHARIDE EXPORT SYSTEM PROTEIN LPTA"/>
    <property type="match status" value="1"/>
</dbReference>